<evidence type="ECO:0008006" key="2">
    <source>
        <dbReference type="Google" id="ProtNLM"/>
    </source>
</evidence>
<dbReference type="InterPro" id="IPR027417">
    <property type="entry name" value="P-loop_NTPase"/>
</dbReference>
<dbReference type="AlphaFoldDB" id="A0A0C1REN8"/>
<proteinExistence type="predicted"/>
<dbReference type="SUPFAM" id="SSF52540">
    <property type="entry name" value="P-loop containing nucleoside triphosphate hydrolases"/>
    <property type="match status" value="1"/>
</dbReference>
<sequence>MTSFLCDFAIDFDAINGYEVRDIEVLINQLKISGAESERKVVVLLRNAHYLTTRAFALLYNYLRQPTANNVVLVLVSSHKSKIFPPLLDFVQHQEAA</sequence>
<dbReference type="OrthoDB" id="487505at2"/>
<name>A0A0C1REN8_9CYAN</name>
<reference evidence="1" key="1">
    <citation type="journal article" date="2015" name="Genome Announc.">
        <title>Draft Genome Sequence of Tolypothrix boutellei Strain VB521301.</title>
        <authorList>
            <person name="Chandrababunaidu M.M."/>
            <person name="Singh D."/>
            <person name="Sen D."/>
            <person name="Bhan S."/>
            <person name="Das S."/>
            <person name="Gupta A."/>
            <person name="Adhikary S.P."/>
            <person name="Tripathy S."/>
        </authorList>
    </citation>
    <scope>NUCLEOTIDE SEQUENCE</scope>
    <source>
        <strain evidence="1">VB521301</strain>
    </source>
</reference>
<dbReference type="Gene3D" id="3.40.50.300">
    <property type="entry name" value="P-loop containing nucleotide triphosphate hydrolases"/>
    <property type="match status" value="1"/>
</dbReference>
<accession>A0A0C1REN8</accession>
<gene>
    <name evidence="1" type="ORF">DA73_0201730</name>
</gene>
<organism evidence="1">
    <name type="scientific">Tolypothrix bouteillei VB521301</name>
    <dbReference type="NCBI Taxonomy" id="1479485"/>
    <lineage>
        <taxon>Bacteria</taxon>
        <taxon>Bacillati</taxon>
        <taxon>Cyanobacteriota</taxon>
        <taxon>Cyanophyceae</taxon>
        <taxon>Nostocales</taxon>
        <taxon>Tolypothrichaceae</taxon>
        <taxon>Tolypothrix</taxon>
    </lineage>
</organism>
<evidence type="ECO:0000313" key="1">
    <source>
        <dbReference type="EMBL" id="KIE14058.1"/>
    </source>
</evidence>
<protein>
    <recommendedName>
        <fullName evidence="2">DNA polymerase III subunit delta</fullName>
    </recommendedName>
</protein>
<comment type="caution">
    <text evidence="1">The sequence shown here is derived from an EMBL/GenBank/DDBJ whole genome shotgun (WGS) entry which is preliminary data.</text>
</comment>
<dbReference type="EMBL" id="JHEG02000001">
    <property type="protein sequence ID" value="KIE14058.1"/>
    <property type="molecule type" value="Genomic_DNA"/>
</dbReference>